<dbReference type="AlphaFoldDB" id="A0A2H0V5L3"/>
<dbReference type="Proteomes" id="UP000229901">
    <property type="component" value="Unassembled WGS sequence"/>
</dbReference>
<organism evidence="1 2">
    <name type="scientific">Candidatus Falkowbacteria bacterium CG10_big_fil_rev_8_21_14_0_10_39_11</name>
    <dbReference type="NCBI Taxonomy" id="1974565"/>
    <lineage>
        <taxon>Bacteria</taxon>
        <taxon>Candidatus Falkowiibacteriota</taxon>
    </lineage>
</organism>
<proteinExistence type="predicted"/>
<evidence type="ECO:0000313" key="2">
    <source>
        <dbReference type="Proteomes" id="UP000229901"/>
    </source>
</evidence>
<sequence length="115" mass="12654">MQNICIPGNEIGESCTESWECLTDNCVDGTCRCDDDEQCPANQRCVQDSTLGGLCVELRPYGEICEEDNQCVSQVCRRDPELGKKICNCNGDNDCPSGKSCQFVPALPLPIKQCR</sequence>
<comment type="caution">
    <text evidence="1">The sequence shown here is derived from an EMBL/GenBank/DDBJ whole genome shotgun (WGS) entry which is preliminary data.</text>
</comment>
<gene>
    <name evidence="1" type="ORF">COT97_01940</name>
</gene>
<evidence type="ECO:0000313" key="1">
    <source>
        <dbReference type="EMBL" id="PIR94351.1"/>
    </source>
</evidence>
<dbReference type="EMBL" id="PFAP01000009">
    <property type="protein sequence ID" value="PIR94351.1"/>
    <property type="molecule type" value="Genomic_DNA"/>
</dbReference>
<name>A0A2H0V5L3_9BACT</name>
<protein>
    <submittedName>
        <fullName evidence="1">Uncharacterized protein</fullName>
    </submittedName>
</protein>
<accession>A0A2H0V5L3</accession>
<reference evidence="2" key="1">
    <citation type="submission" date="2017-09" db="EMBL/GenBank/DDBJ databases">
        <title>Depth-based differentiation of microbial function through sediment-hosted aquifers and enrichment of novel symbionts in the deep terrestrial subsurface.</title>
        <authorList>
            <person name="Probst A.J."/>
            <person name="Ladd B."/>
            <person name="Jarett J.K."/>
            <person name="Geller-Mcgrath D.E."/>
            <person name="Sieber C.M.K."/>
            <person name="Emerson J.B."/>
            <person name="Anantharaman K."/>
            <person name="Thomas B.C."/>
            <person name="Malmstrom R."/>
            <person name="Stieglmeier M."/>
            <person name="Klingl A."/>
            <person name="Woyke T."/>
            <person name="Ryan C.M."/>
            <person name="Banfield J.F."/>
        </authorList>
    </citation>
    <scope>NUCLEOTIDE SEQUENCE [LARGE SCALE GENOMIC DNA]</scope>
</reference>